<proteinExistence type="predicted"/>
<dbReference type="Gene3D" id="2.60.40.2810">
    <property type="match status" value="1"/>
</dbReference>
<name>A0A926DE38_9FIRM</name>
<keyword evidence="2" id="KW-0732">Signal</keyword>
<evidence type="ECO:0000256" key="1">
    <source>
        <dbReference type="ARBA" id="ARBA00022737"/>
    </source>
</evidence>
<feature type="signal peptide" evidence="2">
    <location>
        <begin position="1"/>
        <end position="27"/>
    </location>
</feature>
<dbReference type="Pfam" id="PF17963">
    <property type="entry name" value="Big_9"/>
    <property type="match status" value="1"/>
</dbReference>
<feature type="domain" description="SLH" evidence="3">
    <location>
        <begin position="309"/>
        <end position="371"/>
    </location>
</feature>
<evidence type="ECO:0000259" key="3">
    <source>
        <dbReference type="PROSITE" id="PS51272"/>
    </source>
</evidence>
<accession>A0A926DE38</accession>
<dbReference type="Pfam" id="PF00395">
    <property type="entry name" value="SLH"/>
    <property type="match status" value="3"/>
</dbReference>
<feature type="domain" description="SLH" evidence="3">
    <location>
        <begin position="373"/>
        <end position="436"/>
    </location>
</feature>
<feature type="domain" description="SLH" evidence="3">
    <location>
        <begin position="242"/>
        <end position="308"/>
    </location>
</feature>
<reference evidence="4" key="1">
    <citation type="submission" date="2020-08" db="EMBL/GenBank/DDBJ databases">
        <title>Genome public.</title>
        <authorList>
            <person name="Liu C."/>
            <person name="Sun Q."/>
        </authorList>
    </citation>
    <scope>NUCLEOTIDE SEQUENCE</scope>
    <source>
        <strain evidence="4">BX7</strain>
    </source>
</reference>
<evidence type="ECO:0000313" key="4">
    <source>
        <dbReference type="EMBL" id="MBC8535634.1"/>
    </source>
</evidence>
<feature type="chain" id="PRO_5039037298" evidence="2">
    <location>
        <begin position="28"/>
        <end position="445"/>
    </location>
</feature>
<evidence type="ECO:0000313" key="5">
    <source>
        <dbReference type="Proteomes" id="UP000620366"/>
    </source>
</evidence>
<dbReference type="EMBL" id="JACRSP010000001">
    <property type="protein sequence ID" value="MBC8535634.1"/>
    <property type="molecule type" value="Genomic_DNA"/>
</dbReference>
<dbReference type="InterPro" id="IPR001119">
    <property type="entry name" value="SLH_dom"/>
</dbReference>
<comment type="caution">
    <text evidence="4">The sequence shown here is derived from an EMBL/GenBank/DDBJ whole genome shotgun (WGS) entry which is preliminary data.</text>
</comment>
<evidence type="ECO:0000256" key="2">
    <source>
        <dbReference type="SAM" id="SignalP"/>
    </source>
</evidence>
<keyword evidence="1" id="KW-0677">Repeat</keyword>
<gene>
    <name evidence="4" type="ORF">H8695_02875</name>
</gene>
<organism evidence="4 5">
    <name type="scientific">Feifania hominis</name>
    <dbReference type="NCBI Taxonomy" id="2763660"/>
    <lineage>
        <taxon>Bacteria</taxon>
        <taxon>Bacillati</taxon>
        <taxon>Bacillota</taxon>
        <taxon>Clostridia</taxon>
        <taxon>Eubacteriales</taxon>
        <taxon>Feifaniaceae</taxon>
        <taxon>Feifania</taxon>
    </lineage>
</organism>
<dbReference type="AlphaFoldDB" id="A0A926DE38"/>
<dbReference type="PROSITE" id="PS51272">
    <property type="entry name" value="SLH"/>
    <property type="match status" value="3"/>
</dbReference>
<keyword evidence="5" id="KW-1185">Reference proteome</keyword>
<protein>
    <submittedName>
        <fullName evidence="4">S-layer homology domain-containing protein</fullName>
    </submittedName>
</protein>
<dbReference type="Proteomes" id="UP000620366">
    <property type="component" value="Unassembled WGS sequence"/>
</dbReference>
<dbReference type="RefSeq" id="WP_249299364.1">
    <property type="nucleotide sequence ID" value="NZ_JACRSP010000001.1"/>
</dbReference>
<sequence length="445" mass="49011">MFTRKLWCRFVALLCVLLMTISLSAVASYQLTDGNSVITDNMIVYKNALYNTAVQWSADDFSIEYGTMDGDDVASVVITELPKIEHGTLKLGEKDVVVFQTIKKSNLGRLKFVPAKDFEGVTYFVYRASDGENLSAPVKVCINFSATVNKAPETKDVKTSTQKNLKITGRMSASDPDNDEMIFTVTKEPKKGELYYNSFSSSYEYIPHENATGTDSFTYEAKDVFGNVSEPAKVTIKINKPSSELEYEDMAGSYAHYAAIKLAEKDIIRGETLAGSNFFYPDEEVSRGDFLVMLMKASDSEFDMKTSATVSLADEEQMSPFVKPYVKAAFASGIVSGTAGDVKTFCAQDTVTRAEAAVMINNILQLPDDTVFTPTFADADTIPTWATAAVSNLGQLNILNGYEDETIGADRPMTRAEAAQVIWQMMEYQSNTKDSGGFLSGILWF</sequence>